<organism evidence="1 2">
    <name type="scientific">Knufia peltigerae</name>
    <dbReference type="NCBI Taxonomy" id="1002370"/>
    <lineage>
        <taxon>Eukaryota</taxon>
        <taxon>Fungi</taxon>
        <taxon>Dikarya</taxon>
        <taxon>Ascomycota</taxon>
        <taxon>Pezizomycotina</taxon>
        <taxon>Eurotiomycetes</taxon>
        <taxon>Chaetothyriomycetidae</taxon>
        <taxon>Chaetothyriales</taxon>
        <taxon>Trichomeriaceae</taxon>
        <taxon>Knufia</taxon>
    </lineage>
</organism>
<dbReference type="Proteomes" id="UP001172681">
    <property type="component" value="Unassembled WGS sequence"/>
</dbReference>
<dbReference type="AlphaFoldDB" id="A0AA38XTR5"/>
<evidence type="ECO:0000313" key="1">
    <source>
        <dbReference type="EMBL" id="KAJ9622136.1"/>
    </source>
</evidence>
<sequence length="204" mass="23037">MERTLPGPVAFEHLSSEYVDAAFSFSEHFVSVLGHSPNLVSSASSGHPSDVAPHDPQYHRRCFPVHVRESWFGKSAPLGNGKEPKGELSGEGAYTRYFELQSEKWGRVAKGHLHAVWHTVDVFIKRTLGATRTYEEMLNNLRQQLIRSKLDKLKEQSYCTLADLLGCHGRDKTDFFDSLVDVRQTEVRERARGVAARLIDLTNN</sequence>
<accession>A0AA38XTR5</accession>
<reference evidence="1" key="1">
    <citation type="submission" date="2022-10" db="EMBL/GenBank/DDBJ databases">
        <title>Culturing micro-colonial fungi from biological soil crusts in the Mojave desert and describing Neophaeococcomyces mojavensis, and introducing the new genera and species Taxawa tesnikishii.</title>
        <authorList>
            <person name="Kurbessoian T."/>
            <person name="Stajich J.E."/>
        </authorList>
    </citation>
    <scope>NUCLEOTIDE SEQUENCE</scope>
    <source>
        <strain evidence="1">TK_35</strain>
    </source>
</reference>
<protein>
    <submittedName>
        <fullName evidence="1">Uncharacterized protein</fullName>
    </submittedName>
</protein>
<keyword evidence="2" id="KW-1185">Reference proteome</keyword>
<proteinExistence type="predicted"/>
<gene>
    <name evidence="1" type="ORF">H2204_011643</name>
</gene>
<name>A0AA38XTR5_9EURO</name>
<dbReference type="EMBL" id="JAPDRN010000110">
    <property type="protein sequence ID" value="KAJ9622136.1"/>
    <property type="molecule type" value="Genomic_DNA"/>
</dbReference>
<comment type="caution">
    <text evidence="1">The sequence shown here is derived from an EMBL/GenBank/DDBJ whole genome shotgun (WGS) entry which is preliminary data.</text>
</comment>
<evidence type="ECO:0000313" key="2">
    <source>
        <dbReference type="Proteomes" id="UP001172681"/>
    </source>
</evidence>